<evidence type="ECO:0000313" key="2">
    <source>
        <dbReference type="Proteomes" id="UP000031675"/>
    </source>
</evidence>
<comment type="caution">
    <text evidence="1">The sequence shown here is derived from an EMBL/GenBank/DDBJ whole genome shotgun (WGS) entry which is preliminary data.</text>
</comment>
<protein>
    <recommendedName>
        <fullName evidence="3">Helicase C-terminal domain-containing protein</fullName>
    </recommendedName>
</protein>
<evidence type="ECO:0000313" key="1">
    <source>
        <dbReference type="EMBL" id="KIH98121.1"/>
    </source>
</evidence>
<dbReference type="AlphaFoldDB" id="A0A0C2J9F8"/>
<gene>
    <name evidence="1" type="ORF">LP52_15715</name>
</gene>
<keyword evidence="2" id="KW-1185">Reference proteome</keyword>
<accession>A0A0C2J9F8</accession>
<reference evidence="2" key="1">
    <citation type="journal article" date="2015" name="Chem. Biol.">
        <title>Structure, bioactivity, and resistance mechanism of streptomonomicin, an unusual lasso Peptide from an understudied halophilic actinomycete.</title>
        <authorList>
            <person name="Metelev M."/>
            <person name="Tietz J.I."/>
            <person name="Melby J.O."/>
            <person name="Blair P.M."/>
            <person name="Zhu L."/>
            <person name="Livnat I."/>
            <person name="Severinov K."/>
            <person name="Mitchell D.A."/>
        </authorList>
    </citation>
    <scope>NUCLEOTIDE SEQUENCE [LARGE SCALE GENOMIC DNA]</scope>
    <source>
        <strain evidence="2">YIM 90003</strain>
    </source>
</reference>
<name>A0A0C2J9F8_9ACTN</name>
<evidence type="ECO:0008006" key="3">
    <source>
        <dbReference type="Google" id="ProtNLM"/>
    </source>
</evidence>
<proteinExistence type="predicted"/>
<sequence>MYAQRSGRAGRSGQPALVTTYCATGTSHDQYYFRRSQKMVAGVVRPPRLEGGRGGGAVVELVGPPPGGVRDGDGWAEAVARAVDALGPVADADRERLALLLAPADPGEE</sequence>
<dbReference type="STRING" id="183763.LP52_15715"/>
<organism evidence="1 2">
    <name type="scientific">Streptomonospora alba</name>
    <dbReference type="NCBI Taxonomy" id="183763"/>
    <lineage>
        <taxon>Bacteria</taxon>
        <taxon>Bacillati</taxon>
        <taxon>Actinomycetota</taxon>
        <taxon>Actinomycetes</taxon>
        <taxon>Streptosporangiales</taxon>
        <taxon>Nocardiopsidaceae</taxon>
        <taxon>Streptomonospora</taxon>
    </lineage>
</organism>
<dbReference type="EMBL" id="JROO01000029">
    <property type="protein sequence ID" value="KIH98121.1"/>
    <property type="molecule type" value="Genomic_DNA"/>
</dbReference>
<dbReference type="Proteomes" id="UP000031675">
    <property type="component" value="Unassembled WGS sequence"/>
</dbReference>